<feature type="compositionally biased region" description="Basic and acidic residues" evidence="1">
    <location>
        <begin position="82"/>
        <end position="93"/>
    </location>
</feature>
<protein>
    <submittedName>
        <fullName evidence="2">Uncharacterized protein</fullName>
    </submittedName>
</protein>
<dbReference type="AlphaFoldDB" id="A0A0A9CR54"/>
<evidence type="ECO:0000313" key="2">
    <source>
        <dbReference type="EMBL" id="JAD75875.1"/>
    </source>
</evidence>
<organism evidence="2">
    <name type="scientific">Arundo donax</name>
    <name type="common">Giant reed</name>
    <name type="synonym">Donax arundinaceus</name>
    <dbReference type="NCBI Taxonomy" id="35708"/>
    <lineage>
        <taxon>Eukaryota</taxon>
        <taxon>Viridiplantae</taxon>
        <taxon>Streptophyta</taxon>
        <taxon>Embryophyta</taxon>
        <taxon>Tracheophyta</taxon>
        <taxon>Spermatophyta</taxon>
        <taxon>Magnoliopsida</taxon>
        <taxon>Liliopsida</taxon>
        <taxon>Poales</taxon>
        <taxon>Poaceae</taxon>
        <taxon>PACMAD clade</taxon>
        <taxon>Arundinoideae</taxon>
        <taxon>Arundineae</taxon>
        <taxon>Arundo</taxon>
    </lineage>
</organism>
<accession>A0A0A9CR54</accession>
<proteinExistence type="predicted"/>
<feature type="compositionally biased region" description="Basic residues" evidence="1">
    <location>
        <begin position="94"/>
        <end position="107"/>
    </location>
</feature>
<name>A0A0A9CR54_ARUDO</name>
<feature type="region of interest" description="Disordered" evidence="1">
    <location>
        <begin position="46"/>
        <end position="68"/>
    </location>
</feature>
<reference evidence="2" key="1">
    <citation type="submission" date="2014-09" db="EMBL/GenBank/DDBJ databases">
        <authorList>
            <person name="Magalhaes I.L.F."/>
            <person name="Oliveira U."/>
            <person name="Santos F.R."/>
            <person name="Vidigal T.H.D.A."/>
            <person name="Brescovit A.D."/>
            <person name="Santos A.J."/>
        </authorList>
    </citation>
    <scope>NUCLEOTIDE SEQUENCE</scope>
    <source>
        <tissue evidence="2">Shoot tissue taken approximately 20 cm above the soil surface</tissue>
    </source>
</reference>
<evidence type="ECO:0000256" key="1">
    <source>
        <dbReference type="SAM" id="MobiDB-lite"/>
    </source>
</evidence>
<dbReference type="EMBL" id="GBRH01222020">
    <property type="protein sequence ID" value="JAD75875.1"/>
    <property type="molecule type" value="Transcribed_RNA"/>
</dbReference>
<sequence>MGGRAGVRDAVPHQAGRQLQVPVHHRGAGGHAVVARAQLLAQGHRLRRAHHPPQGEQDLPLRQALPRSPRCPRGVVGCEPDRCHPGGAEDRRRTEHLRRVHHKRPVR</sequence>
<feature type="region of interest" description="Disordered" evidence="1">
    <location>
        <begin position="82"/>
        <end position="107"/>
    </location>
</feature>
<reference evidence="2" key="2">
    <citation type="journal article" date="2015" name="Data Brief">
        <title>Shoot transcriptome of the giant reed, Arundo donax.</title>
        <authorList>
            <person name="Barrero R.A."/>
            <person name="Guerrero F.D."/>
            <person name="Moolhuijzen P."/>
            <person name="Goolsby J.A."/>
            <person name="Tidwell J."/>
            <person name="Bellgard S.E."/>
            <person name="Bellgard M.I."/>
        </authorList>
    </citation>
    <scope>NUCLEOTIDE SEQUENCE</scope>
    <source>
        <tissue evidence="2">Shoot tissue taken approximately 20 cm above the soil surface</tissue>
    </source>
</reference>